<reference evidence="2 3" key="1">
    <citation type="submission" date="2019-07" db="EMBL/GenBank/DDBJ databases">
        <title>The First High-Quality Draft Genome Sequence of the Causal Agent of the Current Panama Disease Epidemic.</title>
        <authorList>
            <person name="Warmington R.J."/>
            <person name="Kay W."/>
            <person name="Jeffries A."/>
            <person name="Bebber D."/>
            <person name="Moore K."/>
            <person name="Studholme D.J."/>
        </authorList>
    </citation>
    <scope>NUCLEOTIDE SEQUENCE [LARGE SCALE GENOMIC DNA]</scope>
    <source>
        <strain evidence="2 3">TR4</strain>
    </source>
</reference>
<evidence type="ECO:0000313" key="3">
    <source>
        <dbReference type="Proteomes" id="UP000321331"/>
    </source>
</evidence>
<evidence type="ECO:0000313" key="2">
    <source>
        <dbReference type="EMBL" id="TXB96641.1"/>
    </source>
</evidence>
<feature type="region of interest" description="Disordered" evidence="1">
    <location>
        <begin position="59"/>
        <end position="114"/>
    </location>
</feature>
<organism evidence="2 3">
    <name type="scientific">Fusarium oxysporum f. sp. cubense</name>
    <dbReference type="NCBI Taxonomy" id="61366"/>
    <lineage>
        <taxon>Eukaryota</taxon>
        <taxon>Fungi</taxon>
        <taxon>Dikarya</taxon>
        <taxon>Ascomycota</taxon>
        <taxon>Pezizomycotina</taxon>
        <taxon>Sordariomycetes</taxon>
        <taxon>Hypocreomycetidae</taxon>
        <taxon>Hypocreales</taxon>
        <taxon>Nectriaceae</taxon>
        <taxon>Fusarium</taxon>
        <taxon>Fusarium oxysporum species complex</taxon>
    </lineage>
</organism>
<dbReference type="EMBL" id="VMNF01000014">
    <property type="protein sequence ID" value="TXB96641.1"/>
    <property type="molecule type" value="Genomic_DNA"/>
</dbReference>
<feature type="compositionally biased region" description="Basic and acidic residues" evidence="1">
    <location>
        <begin position="59"/>
        <end position="82"/>
    </location>
</feature>
<comment type="caution">
    <text evidence="2">The sequence shown here is derived from an EMBL/GenBank/DDBJ whole genome shotgun (WGS) entry which is preliminary data.</text>
</comment>
<name>A0A5C6SDH2_FUSOC</name>
<accession>A0A5C6SDH2</accession>
<sequence>MSRVGLFPSKNMPSFSSCGTCVIVLRFSKAGAASFESLAEMNSQQARGPRLEDSIYWEGTRKQEQAKMGGRDANRDKERTEPEAQAGEIHSTARARRSEHGSPQASKHRALFNE</sequence>
<protein>
    <submittedName>
        <fullName evidence="2">Uncharacterized protein</fullName>
    </submittedName>
</protein>
<proteinExistence type="predicted"/>
<gene>
    <name evidence="2" type="ORF">FocTR4_00011633</name>
</gene>
<dbReference type="AlphaFoldDB" id="A0A5C6SDH2"/>
<evidence type="ECO:0000256" key="1">
    <source>
        <dbReference type="SAM" id="MobiDB-lite"/>
    </source>
</evidence>
<dbReference type="Proteomes" id="UP000321331">
    <property type="component" value="Unassembled WGS sequence"/>
</dbReference>